<reference evidence="1" key="1">
    <citation type="submission" date="2022-04" db="EMBL/GenBank/DDBJ databases">
        <title>Genome of the entomopathogenic fungus Entomophthora muscae.</title>
        <authorList>
            <person name="Elya C."/>
            <person name="Lovett B.R."/>
            <person name="Lee E."/>
            <person name="Macias A.M."/>
            <person name="Hajek A.E."/>
            <person name="De Bivort B.L."/>
            <person name="Kasson M.T."/>
            <person name="De Fine Licht H.H."/>
            <person name="Stajich J.E."/>
        </authorList>
    </citation>
    <scope>NUCLEOTIDE SEQUENCE</scope>
    <source>
        <strain evidence="1">Berkeley</strain>
    </source>
</reference>
<dbReference type="Proteomes" id="UP001165960">
    <property type="component" value="Unassembled WGS sequence"/>
</dbReference>
<protein>
    <submittedName>
        <fullName evidence="1">Uncharacterized protein</fullName>
    </submittedName>
</protein>
<evidence type="ECO:0000313" key="1">
    <source>
        <dbReference type="EMBL" id="KAJ9063478.1"/>
    </source>
</evidence>
<organism evidence="1 2">
    <name type="scientific">Entomophthora muscae</name>
    <dbReference type="NCBI Taxonomy" id="34485"/>
    <lineage>
        <taxon>Eukaryota</taxon>
        <taxon>Fungi</taxon>
        <taxon>Fungi incertae sedis</taxon>
        <taxon>Zoopagomycota</taxon>
        <taxon>Entomophthoromycotina</taxon>
        <taxon>Entomophthoromycetes</taxon>
        <taxon>Entomophthorales</taxon>
        <taxon>Entomophthoraceae</taxon>
        <taxon>Entomophthora</taxon>
    </lineage>
</organism>
<accession>A0ACC2SMF0</accession>
<proteinExistence type="predicted"/>
<keyword evidence="2" id="KW-1185">Reference proteome</keyword>
<gene>
    <name evidence="1" type="ORF">DSO57_1000066</name>
</gene>
<name>A0ACC2SMF0_9FUNG</name>
<dbReference type="EMBL" id="QTSX02004971">
    <property type="protein sequence ID" value="KAJ9063478.1"/>
    <property type="molecule type" value="Genomic_DNA"/>
</dbReference>
<sequence length="350" mass="38780">MPSFAELLRASKFATFDPVIKQVYATPQVCKKVGDWGLKRNLPRTWQAKVITVDGFDTAERQTPFDSALDQLYFKIRFCANFGNTSQESWSGFPANRPRPLGLLPSSEFKALLKEAKARKPEWDAIPITERSKPEDMLRFLNLDSSANFNSTKAPPCYRSTTNEQGPVKGRILNRTNTSVYAVGVNGFIATLSHLDLNGFSTEGPRRHRGQIDVNEFNHELRDFWVQNSSFSGDGIPSVSLTIYNPKDSKQGINISGQVGRLLYALDKTSSGSKQTSRHSPFISNFKSRAIPAGSNNGDPNNQSSRVNRRPISAVDILGSLDQGNARSKSEPDFGSLKNEKIGSDKSKND</sequence>
<evidence type="ECO:0000313" key="2">
    <source>
        <dbReference type="Proteomes" id="UP001165960"/>
    </source>
</evidence>
<comment type="caution">
    <text evidence="1">The sequence shown here is derived from an EMBL/GenBank/DDBJ whole genome shotgun (WGS) entry which is preliminary data.</text>
</comment>